<feature type="compositionally biased region" description="Basic and acidic residues" evidence="1">
    <location>
        <begin position="1"/>
        <end position="32"/>
    </location>
</feature>
<gene>
    <name evidence="2" type="ORF">SPPG_07844</name>
</gene>
<dbReference type="OrthoDB" id="10304442at2759"/>
<evidence type="ECO:0000313" key="3">
    <source>
        <dbReference type="Proteomes" id="UP000053201"/>
    </source>
</evidence>
<protein>
    <submittedName>
        <fullName evidence="2">Uncharacterized protein</fullName>
    </submittedName>
</protein>
<sequence length="181" mass="19770">MGKEGDASLRETLRERVEEVKTKLSSKLEQKGLKGGPPAHPSECRAACGKLLHTIFFGSPSPPPALLVAEEEEEEGFTFKVTPKGEIQIRGSPFQAMTRPFISGVEQLVTSVTSNLQDACEAACTHPEFGPKLFPANITRCLADAQTPSQVQKCVPNLDQFLEFAMIAEEISGLERRVDEL</sequence>
<dbReference type="AlphaFoldDB" id="A0A0L0H6Y6"/>
<dbReference type="RefSeq" id="XP_016604671.1">
    <property type="nucleotide sequence ID" value="XM_016755996.1"/>
</dbReference>
<accession>A0A0L0H6Y6</accession>
<dbReference type="EMBL" id="KQ257467">
    <property type="protein sequence ID" value="KNC96631.1"/>
    <property type="molecule type" value="Genomic_DNA"/>
</dbReference>
<keyword evidence="3" id="KW-1185">Reference proteome</keyword>
<evidence type="ECO:0000256" key="1">
    <source>
        <dbReference type="SAM" id="MobiDB-lite"/>
    </source>
</evidence>
<dbReference type="InParanoid" id="A0A0L0H6Y6"/>
<feature type="region of interest" description="Disordered" evidence="1">
    <location>
        <begin position="1"/>
        <end position="40"/>
    </location>
</feature>
<dbReference type="Proteomes" id="UP000053201">
    <property type="component" value="Unassembled WGS sequence"/>
</dbReference>
<dbReference type="GeneID" id="27691032"/>
<organism evidence="2 3">
    <name type="scientific">Spizellomyces punctatus (strain DAOM BR117)</name>
    <dbReference type="NCBI Taxonomy" id="645134"/>
    <lineage>
        <taxon>Eukaryota</taxon>
        <taxon>Fungi</taxon>
        <taxon>Fungi incertae sedis</taxon>
        <taxon>Chytridiomycota</taxon>
        <taxon>Chytridiomycota incertae sedis</taxon>
        <taxon>Chytridiomycetes</taxon>
        <taxon>Spizellomycetales</taxon>
        <taxon>Spizellomycetaceae</taxon>
        <taxon>Spizellomyces</taxon>
    </lineage>
</organism>
<reference evidence="2 3" key="1">
    <citation type="submission" date="2009-08" db="EMBL/GenBank/DDBJ databases">
        <title>The Genome Sequence of Spizellomyces punctatus strain DAOM BR117.</title>
        <authorList>
            <consortium name="The Broad Institute Genome Sequencing Platform"/>
            <person name="Russ C."/>
            <person name="Cuomo C."/>
            <person name="Shea T."/>
            <person name="Young S.K."/>
            <person name="Zeng Q."/>
            <person name="Koehrsen M."/>
            <person name="Haas B."/>
            <person name="Borodovsky M."/>
            <person name="Guigo R."/>
            <person name="Alvarado L."/>
            <person name="Berlin A."/>
            <person name="Bochicchio J."/>
            <person name="Borenstein D."/>
            <person name="Chapman S."/>
            <person name="Chen Z."/>
            <person name="Engels R."/>
            <person name="Freedman E."/>
            <person name="Gellesch M."/>
            <person name="Goldberg J."/>
            <person name="Griggs A."/>
            <person name="Gujja S."/>
            <person name="Heiman D."/>
            <person name="Hepburn T."/>
            <person name="Howarth C."/>
            <person name="Jen D."/>
            <person name="Larson L."/>
            <person name="Lewis B."/>
            <person name="Mehta T."/>
            <person name="Park D."/>
            <person name="Pearson M."/>
            <person name="Roberts A."/>
            <person name="Saif S."/>
            <person name="Shenoy N."/>
            <person name="Sisk P."/>
            <person name="Stolte C."/>
            <person name="Sykes S."/>
            <person name="Thomson T."/>
            <person name="Walk T."/>
            <person name="White J."/>
            <person name="Yandava C."/>
            <person name="Burger G."/>
            <person name="Gray M.W."/>
            <person name="Holland P.W.H."/>
            <person name="King N."/>
            <person name="Lang F.B.F."/>
            <person name="Roger A.J."/>
            <person name="Ruiz-Trillo I."/>
            <person name="Lander E."/>
            <person name="Nusbaum C."/>
        </authorList>
    </citation>
    <scope>NUCLEOTIDE SEQUENCE [LARGE SCALE GENOMIC DNA]</scope>
    <source>
        <strain evidence="2 3">DAOM BR117</strain>
    </source>
</reference>
<proteinExistence type="predicted"/>
<name>A0A0L0H6Y6_SPIPD</name>
<evidence type="ECO:0000313" key="2">
    <source>
        <dbReference type="EMBL" id="KNC96631.1"/>
    </source>
</evidence>
<dbReference type="VEuPathDB" id="FungiDB:SPPG_07844"/>